<comment type="caution">
    <text evidence="1">The sequence shown here is derived from an EMBL/GenBank/DDBJ whole genome shotgun (WGS) entry which is preliminary data.</text>
</comment>
<evidence type="ECO:0000313" key="1">
    <source>
        <dbReference type="EMBL" id="MCC2229639.1"/>
    </source>
</evidence>
<organism evidence="1 2">
    <name type="scientific">Hominifimenecus microfluidus</name>
    <dbReference type="NCBI Taxonomy" id="2885348"/>
    <lineage>
        <taxon>Bacteria</taxon>
        <taxon>Bacillati</taxon>
        <taxon>Bacillota</taxon>
        <taxon>Clostridia</taxon>
        <taxon>Lachnospirales</taxon>
        <taxon>Lachnospiraceae</taxon>
        <taxon>Hominifimenecus</taxon>
    </lineage>
</organism>
<reference evidence="1" key="1">
    <citation type="submission" date="2021-10" db="EMBL/GenBank/DDBJ databases">
        <title>Anaerobic single-cell dispensing facilitates the cultivation of human gut bacteria.</title>
        <authorList>
            <person name="Afrizal A."/>
        </authorList>
    </citation>
    <scope>NUCLEOTIDE SEQUENCE</scope>
    <source>
        <strain evidence="1">CLA-AA-H215</strain>
    </source>
</reference>
<name>A0AAE3E7W4_9FIRM</name>
<keyword evidence="2" id="KW-1185">Reference proteome</keyword>
<gene>
    <name evidence="1" type="ORF">LKD81_01305</name>
</gene>
<dbReference type="AlphaFoldDB" id="A0AAE3E7W4"/>
<dbReference type="EMBL" id="JAJEQR010000003">
    <property type="protein sequence ID" value="MCC2229639.1"/>
    <property type="molecule type" value="Genomic_DNA"/>
</dbReference>
<dbReference type="RefSeq" id="WP_308452425.1">
    <property type="nucleotide sequence ID" value="NZ_JAJEQR010000003.1"/>
</dbReference>
<proteinExistence type="predicted"/>
<protein>
    <submittedName>
        <fullName evidence="1">Uncharacterized protein</fullName>
    </submittedName>
</protein>
<accession>A0AAE3E7W4</accession>
<sequence length="106" mass="12254">MSLQEFRDLLLGITEKAYHFEAAQDAPDKYIVWQETGSRALLASDCRQEVIHELRVDFYTEEEYDPMPEQILKALEDAGIAVPEQTIVYDTNTRRICYSMKCEMAG</sequence>
<evidence type="ECO:0000313" key="2">
    <source>
        <dbReference type="Proteomes" id="UP001198182"/>
    </source>
</evidence>
<dbReference type="Proteomes" id="UP001198182">
    <property type="component" value="Unassembled WGS sequence"/>
</dbReference>